<name>A0A812WV17_9DINO</name>
<dbReference type="OrthoDB" id="196367at2759"/>
<dbReference type="Proteomes" id="UP000601435">
    <property type="component" value="Unassembled WGS sequence"/>
</dbReference>
<sequence length="351" mass="39187">MAEEQEGWVVSYNDETKIRLERRETAAGPVGMRAHNHFEKNALISSKAGLRETMVGYYTSHGRDPFGAIPLTFVVRTGSCDPEFARWLESFEELRAKKESVWLVKPGDKANQGKGIVICDSVEEVREAIDSKSRSWVIQKYIEKPFLIHKRKFDIRSYCLLAQDPAGVLHGYFYRQAYLRTTSSNFTLATKDRFVHLNNDAVQKHGDSYGKYEAANKMSLSEFQLYLDAHHGRDCLSIHSGLLPQMKALMADTLRAAGNKINPHSIQHCFEVFGFDFMVDENFRVWLIEALAEGLAGMSLLGSGGGRLNFGVYVNLSFLSSYMTCSVTQDGGNAADAGTTARLQSDVAGVD</sequence>
<keyword evidence="2" id="KW-1185">Reference proteome</keyword>
<dbReference type="PANTHER" id="PTHR46069:SF1">
    <property type="entry name" value="CHROMOSOME UNDETERMINED SCAFFOLD_125, WHOLE GENOME SHOTGUN SEQUENCE"/>
    <property type="match status" value="1"/>
</dbReference>
<reference evidence="1" key="1">
    <citation type="submission" date="2021-02" db="EMBL/GenBank/DDBJ databases">
        <authorList>
            <person name="Dougan E. K."/>
            <person name="Rhodes N."/>
            <person name="Thang M."/>
            <person name="Chan C."/>
        </authorList>
    </citation>
    <scope>NUCLEOTIDE SEQUENCE</scope>
</reference>
<evidence type="ECO:0000313" key="2">
    <source>
        <dbReference type="Proteomes" id="UP000601435"/>
    </source>
</evidence>
<dbReference type="PROSITE" id="PS51221">
    <property type="entry name" value="TTL"/>
    <property type="match status" value="1"/>
</dbReference>
<organism evidence="1 2">
    <name type="scientific">Symbiodinium necroappetens</name>
    <dbReference type="NCBI Taxonomy" id="1628268"/>
    <lineage>
        <taxon>Eukaryota</taxon>
        <taxon>Sar</taxon>
        <taxon>Alveolata</taxon>
        <taxon>Dinophyceae</taxon>
        <taxon>Suessiales</taxon>
        <taxon>Symbiodiniaceae</taxon>
        <taxon>Symbiodinium</taxon>
    </lineage>
</organism>
<gene>
    <name evidence="1" type="primary">Ttll1</name>
    <name evidence="1" type="ORF">SNEC2469_LOCUS20053</name>
</gene>
<proteinExistence type="predicted"/>
<dbReference type="PANTHER" id="PTHR46069">
    <property type="entry name" value="TUBULIN TYROSINE LIGASE"/>
    <property type="match status" value="1"/>
</dbReference>
<dbReference type="EMBL" id="CAJNJA010034649">
    <property type="protein sequence ID" value="CAE7695935.1"/>
    <property type="molecule type" value="Genomic_DNA"/>
</dbReference>
<dbReference type="InterPro" id="IPR004344">
    <property type="entry name" value="TTL/TTLL_fam"/>
</dbReference>
<comment type="caution">
    <text evidence="1">The sequence shown here is derived from an EMBL/GenBank/DDBJ whole genome shotgun (WGS) entry which is preliminary data.</text>
</comment>
<dbReference type="AlphaFoldDB" id="A0A812WV17"/>
<accession>A0A812WV17</accession>
<dbReference type="Pfam" id="PF03133">
    <property type="entry name" value="TTL"/>
    <property type="match status" value="1"/>
</dbReference>
<dbReference type="SUPFAM" id="SSF56059">
    <property type="entry name" value="Glutathione synthetase ATP-binding domain-like"/>
    <property type="match status" value="1"/>
</dbReference>
<protein>
    <submittedName>
        <fullName evidence="1">Ttll1 protein</fullName>
    </submittedName>
</protein>
<dbReference type="Gene3D" id="3.30.470.20">
    <property type="entry name" value="ATP-grasp fold, B domain"/>
    <property type="match status" value="1"/>
</dbReference>
<evidence type="ECO:0000313" key="1">
    <source>
        <dbReference type="EMBL" id="CAE7695935.1"/>
    </source>
</evidence>